<dbReference type="Pfam" id="PF02470">
    <property type="entry name" value="MlaD"/>
    <property type="match status" value="1"/>
</dbReference>
<dbReference type="Pfam" id="PF11887">
    <property type="entry name" value="Mce4_CUP1"/>
    <property type="match status" value="1"/>
</dbReference>
<evidence type="ECO:0000259" key="3">
    <source>
        <dbReference type="Pfam" id="PF11887"/>
    </source>
</evidence>
<dbReference type="InterPro" id="IPR024516">
    <property type="entry name" value="Mce_C"/>
</dbReference>
<feature type="domain" description="Mce/MlaD" evidence="2">
    <location>
        <begin position="41"/>
        <end position="116"/>
    </location>
</feature>
<name>A0ABP7HX75_9ACTN</name>
<keyword evidence="1" id="KW-0812">Transmembrane</keyword>
<dbReference type="PANTHER" id="PTHR33371">
    <property type="entry name" value="INTERMEMBRANE PHOSPHOLIPID TRANSPORT SYSTEM BINDING PROTEIN MLAD-RELATED"/>
    <property type="match status" value="1"/>
</dbReference>
<dbReference type="Proteomes" id="UP001500888">
    <property type="component" value="Unassembled WGS sequence"/>
</dbReference>
<feature type="transmembrane region" description="Helical" evidence="1">
    <location>
        <begin position="12"/>
        <end position="38"/>
    </location>
</feature>
<sequence>MALKSFKDRNKVAVGIVSLAVLGALLTGTFLVGTLGILDSGYAMSAIFPDSGGLRVGNDVRVAGVKAGKVTEVRPDYEQGNVVVTWLVDHDVRLGQKTRAEVTLSNLLGGRYLKLSGPVTPPYMDQLPESRRRIPIQRTGTPVLINDALKDATRVVQRLDTKAVDKLLDELSKVETGKKGQVTHLLDNIGELSDTISKSEPELRKLLDNGNRIMKIVESKDKELGRLIDAIQVMLDELRLRRDELRSLLGNGSHLVATLSDLIDRHERSLIGTVDNVSAITGRLSGSTRGLNDTLAWVGPTFSGLSNLGGQGPWVEAIAAGLGPINPEVLGAIRKDRKSAR</sequence>
<feature type="domain" description="Mammalian cell entry C-terminal" evidence="3">
    <location>
        <begin position="134"/>
        <end position="284"/>
    </location>
</feature>
<dbReference type="PANTHER" id="PTHR33371:SF18">
    <property type="entry name" value="MCE-FAMILY PROTEIN MCE3C"/>
    <property type="match status" value="1"/>
</dbReference>
<protein>
    <submittedName>
        <fullName evidence="4">MCE family protein</fullName>
    </submittedName>
</protein>
<evidence type="ECO:0000313" key="4">
    <source>
        <dbReference type="EMBL" id="GAA3806533.1"/>
    </source>
</evidence>
<evidence type="ECO:0000256" key="1">
    <source>
        <dbReference type="SAM" id="Phobius"/>
    </source>
</evidence>
<dbReference type="EMBL" id="BAAAZR010000004">
    <property type="protein sequence ID" value="GAA3806533.1"/>
    <property type="molecule type" value="Genomic_DNA"/>
</dbReference>
<reference evidence="5" key="1">
    <citation type="journal article" date="2019" name="Int. J. Syst. Evol. Microbiol.">
        <title>The Global Catalogue of Microorganisms (GCM) 10K type strain sequencing project: providing services to taxonomists for standard genome sequencing and annotation.</title>
        <authorList>
            <consortium name="The Broad Institute Genomics Platform"/>
            <consortium name="The Broad Institute Genome Sequencing Center for Infectious Disease"/>
            <person name="Wu L."/>
            <person name="Ma J."/>
        </authorList>
    </citation>
    <scope>NUCLEOTIDE SEQUENCE [LARGE SCALE GENOMIC DNA]</scope>
    <source>
        <strain evidence="5">JCM 16908</strain>
    </source>
</reference>
<dbReference type="NCBIfam" id="TIGR00996">
    <property type="entry name" value="Mtu_fam_mce"/>
    <property type="match status" value="1"/>
</dbReference>
<proteinExistence type="predicted"/>
<keyword evidence="1" id="KW-0472">Membrane</keyword>
<dbReference type="InterPro" id="IPR052336">
    <property type="entry name" value="MlaD_Phospholipid_Transporter"/>
</dbReference>
<evidence type="ECO:0000313" key="5">
    <source>
        <dbReference type="Proteomes" id="UP001500888"/>
    </source>
</evidence>
<accession>A0ABP7HX75</accession>
<comment type="caution">
    <text evidence="4">The sequence shown here is derived from an EMBL/GenBank/DDBJ whole genome shotgun (WGS) entry which is preliminary data.</text>
</comment>
<gene>
    <name evidence="4" type="ORF">GCM10022226_28290</name>
</gene>
<organism evidence="4 5">
    <name type="scientific">Sphaerisporangium flaviroseum</name>
    <dbReference type="NCBI Taxonomy" id="509199"/>
    <lineage>
        <taxon>Bacteria</taxon>
        <taxon>Bacillati</taxon>
        <taxon>Actinomycetota</taxon>
        <taxon>Actinomycetes</taxon>
        <taxon>Streptosporangiales</taxon>
        <taxon>Streptosporangiaceae</taxon>
        <taxon>Sphaerisporangium</taxon>
    </lineage>
</organism>
<dbReference type="InterPro" id="IPR003399">
    <property type="entry name" value="Mce/MlaD"/>
</dbReference>
<keyword evidence="5" id="KW-1185">Reference proteome</keyword>
<dbReference type="RefSeq" id="WP_344938756.1">
    <property type="nucleotide sequence ID" value="NZ_BAAAZR010000004.1"/>
</dbReference>
<dbReference type="InterPro" id="IPR005693">
    <property type="entry name" value="Mce"/>
</dbReference>
<keyword evidence="1" id="KW-1133">Transmembrane helix</keyword>
<evidence type="ECO:0000259" key="2">
    <source>
        <dbReference type="Pfam" id="PF02470"/>
    </source>
</evidence>